<sequence length="54" mass="6209">MLDGSLIYELFNIFIHITKESHLAHVFVVTSDSLFVQKIWRGNVTRKGPIHSRG</sequence>
<evidence type="ECO:0000313" key="1">
    <source>
        <dbReference type="EMBL" id="CUX77335.1"/>
    </source>
</evidence>
<dbReference type="GeneID" id="70784476"/>
<name>A0A160VR26_9EURY</name>
<dbReference type="AlphaFoldDB" id="A0A160VR26"/>
<proteinExistence type="predicted"/>
<dbReference type="EMBL" id="LN999010">
    <property type="protein sequence ID" value="CUX77335.1"/>
    <property type="molecule type" value="Genomic_DNA"/>
</dbReference>
<gene>
    <name evidence="1" type="ORF">CHITON_0556</name>
</gene>
<evidence type="ECO:0000313" key="2">
    <source>
        <dbReference type="Proteomes" id="UP000093069"/>
    </source>
</evidence>
<accession>A0A160VR26</accession>
<organism evidence="1 2">
    <name type="scientific">Thermococcus chitonophagus</name>
    <dbReference type="NCBI Taxonomy" id="54262"/>
    <lineage>
        <taxon>Archaea</taxon>
        <taxon>Methanobacteriati</taxon>
        <taxon>Methanobacteriota</taxon>
        <taxon>Thermococci</taxon>
        <taxon>Thermococcales</taxon>
        <taxon>Thermococcaceae</taxon>
        <taxon>Thermococcus</taxon>
    </lineage>
</organism>
<dbReference type="RefSeq" id="WP_231963845.1">
    <property type="nucleotide sequence ID" value="NZ_CP015193.1"/>
</dbReference>
<reference evidence="2" key="1">
    <citation type="submission" date="2016-01" db="EMBL/GenBank/DDBJ databases">
        <authorList>
            <person name="Vorgias C.E."/>
        </authorList>
    </citation>
    <scope>NUCLEOTIDE SEQUENCE [LARGE SCALE GENOMIC DNA]</scope>
</reference>
<dbReference type="KEGG" id="tch:CHITON_0556"/>
<dbReference type="Proteomes" id="UP000093069">
    <property type="component" value="Chromosome I"/>
</dbReference>
<protein>
    <submittedName>
        <fullName evidence="1">Uncharacterized protein</fullName>
    </submittedName>
</protein>